<evidence type="ECO:0000259" key="1">
    <source>
        <dbReference type="PROSITE" id="PS50943"/>
    </source>
</evidence>
<dbReference type="Pfam" id="PF01381">
    <property type="entry name" value="HTH_3"/>
    <property type="match status" value="1"/>
</dbReference>
<comment type="caution">
    <text evidence="2">The sequence shown here is derived from an EMBL/GenBank/DDBJ whole genome shotgun (WGS) entry which is preliminary data.</text>
</comment>
<evidence type="ECO:0000313" key="3">
    <source>
        <dbReference type="Proteomes" id="UP000237749"/>
    </source>
</evidence>
<evidence type="ECO:0000313" key="2">
    <source>
        <dbReference type="EMBL" id="PPK80790.1"/>
    </source>
</evidence>
<dbReference type="SUPFAM" id="SSF47413">
    <property type="entry name" value="lambda repressor-like DNA-binding domains"/>
    <property type="match status" value="1"/>
</dbReference>
<reference evidence="2 3" key="1">
    <citation type="submission" date="2018-02" db="EMBL/GenBank/DDBJ databases">
        <title>Genomic Encyclopedia of Archaeal and Bacterial Type Strains, Phase II (KMG-II): from individual species to whole genera.</title>
        <authorList>
            <person name="Goeker M."/>
        </authorList>
    </citation>
    <scope>NUCLEOTIDE SEQUENCE [LARGE SCALE GENOMIC DNA]</scope>
    <source>
        <strain evidence="2 3">DSM 3808</strain>
    </source>
</reference>
<sequence length="79" mass="8968">MGEKNEKRTNYYVRLGLNIALQRKLKKMTQADLADKIGISRTHLSNIEAMNTVTSVSLDVIFDIARALEIEPDVLFKMS</sequence>
<dbReference type="SMART" id="SM00530">
    <property type="entry name" value="HTH_XRE"/>
    <property type="match status" value="1"/>
</dbReference>
<name>A0A2S6HT13_9FIRM</name>
<feature type="domain" description="HTH cro/C1-type" evidence="1">
    <location>
        <begin position="19"/>
        <end position="75"/>
    </location>
</feature>
<dbReference type="InterPro" id="IPR010982">
    <property type="entry name" value="Lambda_DNA-bd_dom_sf"/>
</dbReference>
<dbReference type="GO" id="GO:0003677">
    <property type="term" value="F:DNA binding"/>
    <property type="evidence" value="ECO:0007669"/>
    <property type="project" value="InterPro"/>
</dbReference>
<keyword evidence="3" id="KW-1185">Reference proteome</keyword>
<accession>A0A2S6HT13</accession>
<dbReference type="Gene3D" id="1.10.260.40">
    <property type="entry name" value="lambda repressor-like DNA-binding domains"/>
    <property type="match status" value="1"/>
</dbReference>
<protein>
    <submittedName>
        <fullName evidence="2">Helix-turn-helix protein</fullName>
    </submittedName>
</protein>
<dbReference type="PROSITE" id="PS50943">
    <property type="entry name" value="HTH_CROC1"/>
    <property type="match status" value="1"/>
</dbReference>
<dbReference type="InterPro" id="IPR001387">
    <property type="entry name" value="Cro/C1-type_HTH"/>
</dbReference>
<gene>
    <name evidence="2" type="ORF">BXY41_1053</name>
</gene>
<dbReference type="AlphaFoldDB" id="A0A2S6HT13"/>
<dbReference type="Proteomes" id="UP000237749">
    <property type="component" value="Unassembled WGS sequence"/>
</dbReference>
<dbReference type="EMBL" id="PTJA01000005">
    <property type="protein sequence ID" value="PPK80790.1"/>
    <property type="molecule type" value="Genomic_DNA"/>
</dbReference>
<dbReference type="OrthoDB" id="337567at2"/>
<organism evidence="2 3">
    <name type="scientific">Lacrimispora xylanisolvens</name>
    <dbReference type="NCBI Taxonomy" id="384636"/>
    <lineage>
        <taxon>Bacteria</taxon>
        <taxon>Bacillati</taxon>
        <taxon>Bacillota</taxon>
        <taxon>Clostridia</taxon>
        <taxon>Lachnospirales</taxon>
        <taxon>Lachnospiraceae</taxon>
        <taxon>Lacrimispora</taxon>
    </lineage>
</organism>
<dbReference type="RefSeq" id="WP_104436791.1">
    <property type="nucleotide sequence ID" value="NZ_PTJA01000005.1"/>
</dbReference>
<proteinExistence type="predicted"/>
<dbReference type="CDD" id="cd00093">
    <property type="entry name" value="HTH_XRE"/>
    <property type="match status" value="1"/>
</dbReference>